<protein>
    <recommendedName>
        <fullName evidence="3">Endonuclease/exonuclease/phosphatase domain-containing protein</fullName>
    </recommendedName>
</protein>
<accession>A0ABD3H825</accession>
<sequence length="206" mass="23266">MRRGYQGIPEIPFMLMGDFNMRPPTLKARLGGCLGLSYRVPFGDPRNFLDLKDPSGVPKKISALDHCVITAPALLEVGQVRMIDTLDVGVDHLPVITTLKLRRGTPAPIPNVVRFVCIGLEDWQKDRFWNIRWLKSWAKKGAVTTLPRVQPVKDATGELIYEDDAVVQRWKTYIEGLLAPTEEPLPEIVEEHTDSLTWWSQIPGIN</sequence>
<dbReference type="EMBL" id="JBJQOH010000004">
    <property type="protein sequence ID" value="KAL3686722.1"/>
    <property type="molecule type" value="Genomic_DNA"/>
</dbReference>
<dbReference type="AlphaFoldDB" id="A0ABD3H825"/>
<gene>
    <name evidence="1" type="ORF">R1sor_013031</name>
</gene>
<dbReference type="SUPFAM" id="SSF56219">
    <property type="entry name" value="DNase I-like"/>
    <property type="match status" value="1"/>
</dbReference>
<evidence type="ECO:0008006" key="3">
    <source>
        <dbReference type="Google" id="ProtNLM"/>
    </source>
</evidence>
<keyword evidence="2" id="KW-1185">Reference proteome</keyword>
<comment type="caution">
    <text evidence="1">The sequence shown here is derived from an EMBL/GenBank/DDBJ whole genome shotgun (WGS) entry which is preliminary data.</text>
</comment>
<reference evidence="1 2" key="1">
    <citation type="submission" date="2024-09" db="EMBL/GenBank/DDBJ databases">
        <title>Chromosome-scale assembly of Riccia sorocarpa.</title>
        <authorList>
            <person name="Paukszto L."/>
        </authorList>
    </citation>
    <scope>NUCLEOTIDE SEQUENCE [LARGE SCALE GENOMIC DNA]</scope>
    <source>
        <strain evidence="1">LP-2024</strain>
        <tissue evidence="1">Aerial parts of the thallus</tissue>
    </source>
</reference>
<dbReference type="Proteomes" id="UP001633002">
    <property type="component" value="Unassembled WGS sequence"/>
</dbReference>
<name>A0ABD3H825_9MARC</name>
<proteinExistence type="predicted"/>
<dbReference type="InterPro" id="IPR036691">
    <property type="entry name" value="Endo/exonu/phosph_ase_sf"/>
</dbReference>
<evidence type="ECO:0000313" key="1">
    <source>
        <dbReference type="EMBL" id="KAL3686722.1"/>
    </source>
</evidence>
<organism evidence="1 2">
    <name type="scientific">Riccia sorocarpa</name>
    <dbReference type="NCBI Taxonomy" id="122646"/>
    <lineage>
        <taxon>Eukaryota</taxon>
        <taxon>Viridiplantae</taxon>
        <taxon>Streptophyta</taxon>
        <taxon>Embryophyta</taxon>
        <taxon>Marchantiophyta</taxon>
        <taxon>Marchantiopsida</taxon>
        <taxon>Marchantiidae</taxon>
        <taxon>Marchantiales</taxon>
        <taxon>Ricciaceae</taxon>
        <taxon>Riccia</taxon>
    </lineage>
</organism>
<evidence type="ECO:0000313" key="2">
    <source>
        <dbReference type="Proteomes" id="UP001633002"/>
    </source>
</evidence>